<evidence type="ECO:0000313" key="2">
    <source>
        <dbReference type="EMBL" id="MDT3725967.1"/>
    </source>
</evidence>
<evidence type="ECO:0008006" key="4">
    <source>
        <dbReference type="Google" id="ProtNLM"/>
    </source>
</evidence>
<organism evidence="2 3">
    <name type="scientific">Streptomyces althioticus subsp. attaecolombicae</name>
    <dbReference type="NCBI Taxonomy" id="3075534"/>
    <lineage>
        <taxon>Bacteria</taxon>
        <taxon>Bacillati</taxon>
        <taxon>Actinomycetota</taxon>
        <taxon>Actinomycetes</taxon>
        <taxon>Kitasatosporales</taxon>
        <taxon>Streptomycetaceae</taxon>
        <taxon>Streptomyces</taxon>
        <taxon>Streptomyces althioticus group</taxon>
    </lineage>
</organism>
<proteinExistence type="predicted"/>
<dbReference type="EMBL" id="JAVSGH010000014">
    <property type="protein sequence ID" value="MDT3725967.1"/>
    <property type="molecule type" value="Genomic_DNA"/>
</dbReference>
<dbReference type="Proteomes" id="UP001181313">
    <property type="component" value="Unassembled WGS sequence"/>
</dbReference>
<name>A0ABU3HZ35_9ACTN</name>
<keyword evidence="3" id="KW-1185">Reference proteome</keyword>
<comment type="caution">
    <text evidence="2">The sequence shown here is derived from an EMBL/GenBank/DDBJ whole genome shotgun (WGS) entry which is preliminary data.</text>
</comment>
<dbReference type="RefSeq" id="WP_093552483.1">
    <property type="nucleotide sequence ID" value="NZ_JAVSGH010000014.1"/>
</dbReference>
<feature type="region of interest" description="Disordered" evidence="1">
    <location>
        <begin position="37"/>
        <end position="68"/>
    </location>
</feature>
<evidence type="ECO:0000256" key="1">
    <source>
        <dbReference type="SAM" id="MobiDB-lite"/>
    </source>
</evidence>
<accession>A0ABU3HZ35</accession>
<reference evidence="2" key="1">
    <citation type="submission" date="2024-05" db="EMBL/GenBank/DDBJ databases">
        <title>30 novel species of actinomycetes from the DSMZ collection.</title>
        <authorList>
            <person name="Nouioui I."/>
        </authorList>
    </citation>
    <scope>NUCLEOTIDE SEQUENCE</scope>
    <source>
        <strain evidence="2">DSM 41972</strain>
    </source>
</reference>
<evidence type="ECO:0000313" key="3">
    <source>
        <dbReference type="Proteomes" id="UP001181313"/>
    </source>
</evidence>
<gene>
    <name evidence="2" type="ORF">ROS62_14235</name>
</gene>
<protein>
    <recommendedName>
        <fullName evidence="4">TlpA family protein disulfide reductase</fullName>
    </recommendedName>
</protein>
<sequence>MTEDNTKFRPGNTVVAVAAGAVLAAGGITTWTAFAADGRDAEPGSPPPTPVAAADREAGRAKPHASAP</sequence>